<comment type="caution">
    <text evidence="1">The sequence shown here is derived from an EMBL/GenBank/DDBJ whole genome shotgun (WGS) entry which is preliminary data.</text>
</comment>
<dbReference type="Proteomes" id="UP000198211">
    <property type="component" value="Unassembled WGS sequence"/>
</dbReference>
<sequence length="252" mass="29417">MSYARWIVFEKFMLLDEEPLLSFGTVANYLNDRHYKDGHRKWIRRQRLHDETYHTMAEDELEMRRAKMNVLHTNAAKHQFDSHWPVQCVNCSNRTVDTQHHRFGFTEQWCSYCQTLTDLPQNEYSVLERQVLLPDQAVLIPSIGHQYAVDVNRPHRETSNDRGKKEALWQPIVSITSNIWVDTKWAEWIDELETVSDDTGFVWAIRAELAAQTSPSDGRIIPIQVVGLYGKCTQYSVSWQQSQDNGLPVGPR</sequence>
<dbReference type="AlphaFoldDB" id="A0A225UWB3"/>
<accession>A0A225UWB3</accession>
<evidence type="ECO:0000313" key="1">
    <source>
        <dbReference type="EMBL" id="OWY97384.1"/>
    </source>
</evidence>
<name>A0A225UWB3_9STRA</name>
<dbReference type="OrthoDB" id="146832at2759"/>
<gene>
    <name evidence="1" type="ORF">PHMEG_00032099</name>
</gene>
<protein>
    <submittedName>
        <fullName evidence="1">Uncharacterized protein</fullName>
    </submittedName>
</protein>
<evidence type="ECO:0000313" key="2">
    <source>
        <dbReference type="Proteomes" id="UP000198211"/>
    </source>
</evidence>
<keyword evidence="2" id="KW-1185">Reference proteome</keyword>
<dbReference type="EMBL" id="NBNE01010520">
    <property type="protein sequence ID" value="OWY97384.1"/>
    <property type="molecule type" value="Genomic_DNA"/>
</dbReference>
<proteinExistence type="predicted"/>
<organism evidence="1 2">
    <name type="scientific">Phytophthora megakarya</name>
    <dbReference type="NCBI Taxonomy" id="4795"/>
    <lineage>
        <taxon>Eukaryota</taxon>
        <taxon>Sar</taxon>
        <taxon>Stramenopiles</taxon>
        <taxon>Oomycota</taxon>
        <taxon>Peronosporomycetes</taxon>
        <taxon>Peronosporales</taxon>
        <taxon>Peronosporaceae</taxon>
        <taxon>Phytophthora</taxon>
    </lineage>
</organism>
<reference evidence="2" key="1">
    <citation type="submission" date="2017-03" db="EMBL/GenBank/DDBJ databases">
        <title>Phytopthora megakarya and P. palmivora, two closely related causual agents of cacao black pod achieved similar genome size and gene model numbers by different mechanisms.</title>
        <authorList>
            <person name="Ali S."/>
            <person name="Shao J."/>
            <person name="Larry D.J."/>
            <person name="Kronmiller B."/>
            <person name="Shen D."/>
            <person name="Strem M.D."/>
            <person name="Melnick R.L."/>
            <person name="Guiltinan M.J."/>
            <person name="Tyler B.M."/>
            <person name="Meinhardt L.W."/>
            <person name="Bailey B.A."/>
        </authorList>
    </citation>
    <scope>NUCLEOTIDE SEQUENCE [LARGE SCALE GENOMIC DNA]</scope>
    <source>
        <strain evidence="2">zdho120</strain>
    </source>
</reference>